<dbReference type="AlphaFoldDB" id="A0A165TJQ1"/>
<dbReference type="InParanoid" id="A0A165TJQ1"/>
<evidence type="ECO:0000313" key="7">
    <source>
        <dbReference type="EMBL" id="KZT26771.1"/>
    </source>
</evidence>
<feature type="compositionally biased region" description="Low complexity" evidence="5">
    <location>
        <begin position="78"/>
        <end position="94"/>
    </location>
</feature>
<keyword evidence="4 6" id="KW-0472">Membrane</keyword>
<feature type="transmembrane region" description="Helical" evidence="6">
    <location>
        <begin position="95"/>
        <end position="118"/>
    </location>
</feature>
<dbReference type="GO" id="GO:0016020">
    <property type="term" value="C:membrane"/>
    <property type="evidence" value="ECO:0007669"/>
    <property type="project" value="UniProtKB-SubCell"/>
</dbReference>
<dbReference type="EMBL" id="KV425565">
    <property type="protein sequence ID" value="KZT26771.1"/>
    <property type="molecule type" value="Genomic_DNA"/>
</dbReference>
<accession>A0A165TJQ1</accession>
<evidence type="ECO:0000256" key="4">
    <source>
        <dbReference type="ARBA" id="ARBA00023136"/>
    </source>
</evidence>
<dbReference type="OrthoDB" id="3265734at2759"/>
<feature type="compositionally biased region" description="Low complexity" evidence="5">
    <location>
        <begin position="174"/>
        <end position="187"/>
    </location>
</feature>
<sequence length="230" mass="24391">MIYGSTNTYHRPFVVSIDNGPLDTHNGIAAAFRVQNLLYYGGGLPSGNHTATVTNVSPGYLDLDFVVASDWTTPAPPGSQTSSTSSPSSSSSTPVGAIAGGAVGVAVLVLIALALWLWSRRSTKRRRQVVDLMAEGERKPENQGLDPLEGFEVSLFLPPSRNSEAAGHSFADRPVSSSSIGTGPVSSRFREIAEYQQPPPGYDQITSAQPNLTPKEAKAARMMKQATQSS</sequence>
<evidence type="ECO:0000256" key="6">
    <source>
        <dbReference type="SAM" id="Phobius"/>
    </source>
</evidence>
<gene>
    <name evidence="7" type="ORF">NEOLEDRAFT_1177351</name>
</gene>
<dbReference type="PANTHER" id="PTHR15549">
    <property type="entry name" value="PAIRED IMMUNOGLOBULIN-LIKE TYPE 2 RECEPTOR"/>
    <property type="match status" value="1"/>
</dbReference>
<dbReference type="PANTHER" id="PTHR15549:SF26">
    <property type="entry name" value="AXIAL BUDDING PATTERN PROTEIN 2-RELATED"/>
    <property type="match status" value="1"/>
</dbReference>
<keyword evidence="2 6" id="KW-0812">Transmembrane</keyword>
<evidence type="ECO:0000256" key="3">
    <source>
        <dbReference type="ARBA" id="ARBA00022989"/>
    </source>
</evidence>
<dbReference type="Proteomes" id="UP000076761">
    <property type="component" value="Unassembled WGS sequence"/>
</dbReference>
<evidence type="ECO:0000256" key="5">
    <source>
        <dbReference type="SAM" id="MobiDB-lite"/>
    </source>
</evidence>
<feature type="region of interest" description="Disordered" evidence="5">
    <location>
        <begin position="72"/>
        <end position="94"/>
    </location>
</feature>
<reference evidence="7 8" key="1">
    <citation type="journal article" date="2016" name="Mol. Biol. Evol.">
        <title>Comparative Genomics of Early-Diverging Mushroom-Forming Fungi Provides Insights into the Origins of Lignocellulose Decay Capabilities.</title>
        <authorList>
            <person name="Nagy L.G."/>
            <person name="Riley R."/>
            <person name="Tritt A."/>
            <person name="Adam C."/>
            <person name="Daum C."/>
            <person name="Floudas D."/>
            <person name="Sun H."/>
            <person name="Yadav J.S."/>
            <person name="Pangilinan J."/>
            <person name="Larsson K.H."/>
            <person name="Matsuura K."/>
            <person name="Barry K."/>
            <person name="Labutti K."/>
            <person name="Kuo R."/>
            <person name="Ohm R.A."/>
            <person name="Bhattacharya S.S."/>
            <person name="Shirouzu T."/>
            <person name="Yoshinaga Y."/>
            <person name="Martin F.M."/>
            <person name="Grigoriev I.V."/>
            <person name="Hibbett D.S."/>
        </authorList>
    </citation>
    <scope>NUCLEOTIDE SEQUENCE [LARGE SCALE GENOMIC DNA]</scope>
    <source>
        <strain evidence="7 8">HHB14362 ss-1</strain>
    </source>
</reference>
<protein>
    <submittedName>
        <fullName evidence="7">Uncharacterized protein</fullName>
    </submittedName>
</protein>
<dbReference type="GO" id="GO:0071944">
    <property type="term" value="C:cell periphery"/>
    <property type="evidence" value="ECO:0007669"/>
    <property type="project" value="UniProtKB-ARBA"/>
</dbReference>
<evidence type="ECO:0000256" key="2">
    <source>
        <dbReference type="ARBA" id="ARBA00022692"/>
    </source>
</evidence>
<evidence type="ECO:0000313" key="8">
    <source>
        <dbReference type="Proteomes" id="UP000076761"/>
    </source>
</evidence>
<keyword evidence="3 6" id="KW-1133">Transmembrane helix</keyword>
<organism evidence="7 8">
    <name type="scientific">Neolentinus lepideus HHB14362 ss-1</name>
    <dbReference type="NCBI Taxonomy" id="1314782"/>
    <lineage>
        <taxon>Eukaryota</taxon>
        <taxon>Fungi</taxon>
        <taxon>Dikarya</taxon>
        <taxon>Basidiomycota</taxon>
        <taxon>Agaricomycotina</taxon>
        <taxon>Agaricomycetes</taxon>
        <taxon>Gloeophyllales</taxon>
        <taxon>Gloeophyllaceae</taxon>
        <taxon>Neolentinus</taxon>
    </lineage>
</organism>
<feature type="region of interest" description="Disordered" evidence="5">
    <location>
        <begin position="162"/>
        <end position="230"/>
    </location>
</feature>
<dbReference type="InterPro" id="IPR051694">
    <property type="entry name" value="Immunoregulatory_rcpt-like"/>
</dbReference>
<proteinExistence type="predicted"/>
<keyword evidence="8" id="KW-1185">Reference proteome</keyword>
<name>A0A165TJQ1_9AGAM</name>
<evidence type="ECO:0000256" key="1">
    <source>
        <dbReference type="ARBA" id="ARBA00004167"/>
    </source>
</evidence>
<comment type="subcellular location">
    <subcellularLocation>
        <location evidence="1">Membrane</location>
        <topology evidence="1">Single-pass membrane protein</topology>
    </subcellularLocation>
</comment>